<sequence length="77" mass="7818">MGDHKMPLGFALTLPAYRPGPSLSRQAGEGLMDPSPASAGEGGARRASGGRVRAALAALLFLAAGPAWADEATETRL</sequence>
<feature type="non-terminal residue" evidence="2">
    <location>
        <position position="77"/>
    </location>
</feature>
<evidence type="ECO:0000256" key="1">
    <source>
        <dbReference type="SAM" id="MobiDB-lite"/>
    </source>
</evidence>
<gene>
    <name evidence="2" type="ORF">CWS72_27265</name>
</gene>
<feature type="compositionally biased region" description="Low complexity" evidence="1">
    <location>
        <begin position="34"/>
        <end position="47"/>
    </location>
</feature>
<dbReference type="EMBL" id="PIUM01000076">
    <property type="protein sequence ID" value="PKU21341.1"/>
    <property type="molecule type" value="Genomic_DNA"/>
</dbReference>
<feature type="region of interest" description="Disordered" evidence="1">
    <location>
        <begin position="14"/>
        <end position="47"/>
    </location>
</feature>
<organism evidence="2 3">
    <name type="scientific">Telmatospirillum siberiense</name>
    <dbReference type="NCBI Taxonomy" id="382514"/>
    <lineage>
        <taxon>Bacteria</taxon>
        <taxon>Pseudomonadati</taxon>
        <taxon>Pseudomonadota</taxon>
        <taxon>Alphaproteobacteria</taxon>
        <taxon>Rhodospirillales</taxon>
        <taxon>Rhodospirillaceae</taxon>
        <taxon>Telmatospirillum</taxon>
    </lineage>
</organism>
<reference evidence="3" key="1">
    <citation type="submission" date="2017-12" db="EMBL/GenBank/DDBJ databases">
        <title>Draft genome sequence of Telmatospirillum siberiense 26-4b1T, an acidotolerant peatland alphaproteobacterium potentially involved in sulfur cycling.</title>
        <authorList>
            <person name="Hausmann B."/>
            <person name="Pjevac P."/>
            <person name="Schreck K."/>
            <person name="Herbold C.W."/>
            <person name="Daims H."/>
            <person name="Wagner M."/>
            <person name="Pester M."/>
            <person name="Loy A."/>
        </authorList>
    </citation>
    <scope>NUCLEOTIDE SEQUENCE [LARGE SCALE GENOMIC DNA]</scope>
    <source>
        <strain evidence="3">26-4b1</strain>
    </source>
</reference>
<evidence type="ECO:0000313" key="2">
    <source>
        <dbReference type="EMBL" id="PKU21341.1"/>
    </source>
</evidence>
<dbReference type="Proteomes" id="UP000233293">
    <property type="component" value="Unassembled WGS sequence"/>
</dbReference>
<proteinExistence type="predicted"/>
<protein>
    <submittedName>
        <fullName evidence="2">Uncharacterized protein</fullName>
    </submittedName>
</protein>
<comment type="caution">
    <text evidence="2">The sequence shown here is derived from an EMBL/GenBank/DDBJ whole genome shotgun (WGS) entry which is preliminary data.</text>
</comment>
<accession>A0A2N3PLR3</accession>
<name>A0A2N3PLR3_9PROT</name>
<dbReference type="AlphaFoldDB" id="A0A2N3PLR3"/>
<evidence type="ECO:0000313" key="3">
    <source>
        <dbReference type="Proteomes" id="UP000233293"/>
    </source>
</evidence>
<keyword evidence="3" id="KW-1185">Reference proteome</keyword>